<protein>
    <recommendedName>
        <fullName evidence="3">DAC domain-containing protein</fullName>
    </recommendedName>
</protein>
<reference evidence="2" key="1">
    <citation type="submission" date="2020-02" db="EMBL/GenBank/DDBJ databases">
        <authorList>
            <person name="Meier V. D."/>
        </authorList>
    </citation>
    <scope>NUCLEOTIDE SEQUENCE</scope>
    <source>
        <strain evidence="2">AVDCRST_MAG02</strain>
    </source>
</reference>
<organism evidence="2">
    <name type="scientific">uncultured Rubrobacteraceae bacterium</name>
    <dbReference type="NCBI Taxonomy" id="349277"/>
    <lineage>
        <taxon>Bacteria</taxon>
        <taxon>Bacillati</taxon>
        <taxon>Actinomycetota</taxon>
        <taxon>Rubrobacteria</taxon>
        <taxon>Rubrobacterales</taxon>
        <taxon>Rubrobacteraceae</taxon>
        <taxon>environmental samples</taxon>
    </lineage>
</organism>
<accession>A0A6J4R4M8</accession>
<gene>
    <name evidence="2" type="ORF">AVDCRST_MAG02-2474</name>
</gene>
<evidence type="ECO:0000256" key="1">
    <source>
        <dbReference type="SAM" id="MobiDB-lite"/>
    </source>
</evidence>
<sequence length="263" mass="27955">MAVSVVFLPPEEAGEPSREHPYIDLRYPFADVRTRLRFPDLVVGILDRLAKIHGSADHEREPEAVGWEEFEATTDDEITTLGEALFETAHLIAGLAAADGAVVMSKHNEILGFGGMISGRLPDVESVGRALDLEGERVAEEVTGNVGARHRSAYRLAGALLGSVAVVISQDGACASCARETAASRTGSKSKPPRSAPRWRASSRLATALRCRRTASPPTPRSSAVPTHSFAVPWSVPPVIPKLPGPPRRSGGVEGLLLCSPAM</sequence>
<evidence type="ECO:0008006" key="3">
    <source>
        <dbReference type="Google" id="ProtNLM"/>
    </source>
</evidence>
<dbReference type="EMBL" id="CADCVH010000053">
    <property type="protein sequence ID" value="CAA9457168.1"/>
    <property type="molecule type" value="Genomic_DNA"/>
</dbReference>
<evidence type="ECO:0000313" key="2">
    <source>
        <dbReference type="EMBL" id="CAA9457168.1"/>
    </source>
</evidence>
<proteinExistence type="predicted"/>
<feature type="region of interest" description="Disordered" evidence="1">
    <location>
        <begin position="182"/>
        <end position="202"/>
    </location>
</feature>
<dbReference type="AlphaFoldDB" id="A0A6J4R4M8"/>
<dbReference type="SUPFAM" id="SSF143597">
    <property type="entry name" value="YojJ-like"/>
    <property type="match status" value="1"/>
</dbReference>
<dbReference type="InterPro" id="IPR036888">
    <property type="entry name" value="DNA_integrity_DisA_N_sf"/>
</dbReference>
<name>A0A6J4R4M8_9ACTN</name>